<evidence type="ECO:0000256" key="14">
    <source>
        <dbReference type="SAM" id="MobiDB-lite"/>
    </source>
</evidence>
<feature type="compositionally biased region" description="Basic residues" evidence="14">
    <location>
        <begin position="342"/>
        <end position="359"/>
    </location>
</feature>
<dbReference type="Pfam" id="PF04547">
    <property type="entry name" value="Anoctamin"/>
    <property type="match status" value="1"/>
</dbReference>
<dbReference type="GO" id="GO:0046983">
    <property type="term" value="F:protein dimerization activity"/>
    <property type="evidence" value="ECO:0007669"/>
    <property type="project" value="InterPro"/>
</dbReference>
<accession>A0A915P7D3</accession>
<dbReference type="PANTHER" id="PTHR12308:SF84">
    <property type="entry name" value="ANOCTAMIN"/>
    <property type="match status" value="1"/>
</dbReference>
<dbReference type="InterPro" id="IPR007632">
    <property type="entry name" value="Anoctamin"/>
</dbReference>
<evidence type="ECO:0000256" key="1">
    <source>
        <dbReference type="ARBA" id="ARBA00004651"/>
    </source>
</evidence>
<reference evidence="19" key="1">
    <citation type="submission" date="2022-11" db="UniProtKB">
        <authorList>
            <consortium name="WormBaseParasite"/>
        </authorList>
    </citation>
    <scope>IDENTIFICATION</scope>
</reference>
<keyword evidence="4 13" id="KW-0812">Transmembrane</keyword>
<keyword evidence="7" id="KW-0347">Helicase</keyword>
<feature type="region of interest" description="Disordered" evidence="14">
    <location>
        <begin position="1583"/>
        <end position="1651"/>
    </location>
</feature>
<proteinExistence type="inferred from homology"/>
<dbReference type="GO" id="GO:0003676">
    <property type="term" value="F:nucleic acid binding"/>
    <property type="evidence" value="ECO:0007669"/>
    <property type="project" value="InterPro"/>
</dbReference>
<dbReference type="GO" id="GO:0005254">
    <property type="term" value="F:chloride channel activity"/>
    <property type="evidence" value="ECO:0007669"/>
    <property type="project" value="TreeGrafter"/>
</dbReference>
<feature type="transmembrane region" description="Helical" evidence="13">
    <location>
        <begin position="1105"/>
        <end position="1126"/>
    </location>
</feature>
<dbReference type="PROSITE" id="PS51194">
    <property type="entry name" value="HELICASE_CTER"/>
    <property type="match status" value="1"/>
</dbReference>
<evidence type="ECO:0000256" key="8">
    <source>
        <dbReference type="ARBA" id="ARBA00022840"/>
    </source>
</evidence>
<dbReference type="Pfam" id="PF00270">
    <property type="entry name" value="DEAD"/>
    <property type="match status" value="1"/>
</dbReference>
<evidence type="ECO:0000256" key="2">
    <source>
        <dbReference type="ARBA" id="ARBA00009671"/>
    </source>
</evidence>
<dbReference type="InterPro" id="IPR011545">
    <property type="entry name" value="DEAD/DEAH_box_helicase_dom"/>
</dbReference>
<feature type="compositionally biased region" description="Low complexity" evidence="14">
    <location>
        <begin position="1591"/>
        <end position="1617"/>
    </location>
</feature>
<dbReference type="Pfam" id="PF16178">
    <property type="entry name" value="Anoct_dimer"/>
    <property type="match status" value="2"/>
</dbReference>
<dbReference type="PROSITE" id="PS51195">
    <property type="entry name" value="Q_MOTIF"/>
    <property type="match status" value="1"/>
</dbReference>
<dbReference type="InterPro" id="IPR014014">
    <property type="entry name" value="RNA_helicase_DEAD_Q_motif"/>
</dbReference>
<feature type="transmembrane region" description="Helical" evidence="13">
    <location>
        <begin position="1348"/>
        <end position="1372"/>
    </location>
</feature>
<feature type="domain" description="Helicase ATP-binding" evidence="15">
    <location>
        <begin position="47"/>
        <end position="226"/>
    </location>
</feature>
<evidence type="ECO:0000256" key="11">
    <source>
        <dbReference type="ARBA" id="ARBA00023180"/>
    </source>
</evidence>
<feature type="short sequence motif" description="Q motif" evidence="12">
    <location>
        <begin position="16"/>
        <end position="44"/>
    </location>
</feature>
<keyword evidence="3" id="KW-1003">Cell membrane</keyword>
<evidence type="ECO:0000256" key="12">
    <source>
        <dbReference type="PROSITE-ProRule" id="PRU00552"/>
    </source>
</evidence>
<protein>
    <recommendedName>
        <fullName evidence="13">Anoctamin</fullName>
    </recommendedName>
</protein>
<evidence type="ECO:0000313" key="18">
    <source>
        <dbReference type="Proteomes" id="UP000887560"/>
    </source>
</evidence>
<feature type="transmembrane region" description="Helical" evidence="13">
    <location>
        <begin position="1058"/>
        <end position="1085"/>
    </location>
</feature>
<dbReference type="InterPro" id="IPR027417">
    <property type="entry name" value="P-loop_NTPase"/>
</dbReference>
<dbReference type="InterPro" id="IPR014001">
    <property type="entry name" value="Helicase_ATP-bd"/>
</dbReference>
<keyword evidence="9 13" id="KW-1133">Transmembrane helix</keyword>
<organism evidence="18 19">
    <name type="scientific">Meloidogyne floridensis</name>
    <dbReference type="NCBI Taxonomy" id="298350"/>
    <lineage>
        <taxon>Eukaryota</taxon>
        <taxon>Metazoa</taxon>
        <taxon>Ecdysozoa</taxon>
        <taxon>Nematoda</taxon>
        <taxon>Chromadorea</taxon>
        <taxon>Rhabditida</taxon>
        <taxon>Tylenchina</taxon>
        <taxon>Tylenchomorpha</taxon>
        <taxon>Tylenchoidea</taxon>
        <taxon>Meloidogynidae</taxon>
        <taxon>Meloidogyninae</taxon>
        <taxon>Meloidogyne</taxon>
    </lineage>
</organism>
<dbReference type="InterPro" id="IPR049452">
    <property type="entry name" value="Anoctamin_TM"/>
</dbReference>
<keyword evidence="18" id="KW-1185">Reference proteome</keyword>
<dbReference type="GO" id="GO:0005524">
    <property type="term" value="F:ATP binding"/>
    <property type="evidence" value="ECO:0007669"/>
    <property type="project" value="UniProtKB-KW"/>
</dbReference>
<name>A0A915P7D3_9BILA</name>
<sequence>MEQKMDKKSKNVASDNAFARFDFDDRLIKMIAEMNWETPTPVQASMIPMVLSGKNVLARARTGSGKTAAFLLPLIQNILQLNIERPSADMRGPYVLIVAPTKELTSQIFTQLQQLIAPFPFIQALDLVHYLDPNENQTLNDDLLDILLGTPGRLLAVVEKNPGLLDRIRTVVLDEADLIFSYGYQDEMKKLKILLPKRFQTLMTSATLKEDLSEIQKTFVEGKMLSLKLKERDLPGTDQLEQFHISCQNDEERFTILMALIKLKLLVGKSVVFVSTVDRCYKLYLFLQAFKVPSCVLNAQMPTNSRCRVIREFNQGKWPFLIASECNDIFDDSQEAEENLKGKKNKQKRKELKKNKKRHLDKESGIGRGIDFHLVPNVINFDFPLSTDMYVHRVGRTARGFNKGTAISFCLLSEQALFEQIRQEVNERMGQPVLRPYQVRMQDFEGFQLRAREVLAACTRAVIRETRMAEIRDELLKSKRLDAYFEKNPRERLAFEQDKKQYKLKIHSPAIADVPDYLVPKALRGQKFSETYKSTNILNNNRRKRKRSGKQFFVENEEGKTNENGENQKRRKFNKQKTEKNFAKRNFQKKMADPLQRLEKAKKGLMNLKRRQLQQLHAKIPVECDDSEIMLQNENKDTNQTNKSNKVGFDQECFQLEEMKRNDKITDKIEHSNGVDGNRRGLQSSYFSDGKRLIDFVLAYEVKTNELDEYESKEESSGDEQMEKRQIFENNMQALGLELEYVTSKEVNLMDGCINSILKRIKFLNHKESLKNRIETEEYFCQPFVAQHLHCFVNCENPDNFFSRADRARMVYDLLIRTRYDRGNRVDKMRFGIERLIRNKTYSAAYPLHEELDTSAKTDDYSTCPSDRQLLYETWVKLKNLVKYQPLDLIQKYYGTKIAFYFAWLGFYTRCLYPISILGVICVIYGLFTMSTDISSNDICYGPDGSVSQELLCPACEKFCDYIPLNSTCLYSKAAYVFDNYATIAFTVIMSIWMTVFVELWKRYHAELAYKWNVLGYEPDEEVIRPEYQYYKRAKMKINRVTKEAEPYISLAEKALRIFGSAITVLFFICLVIALLFGIIVYRIIVRGVFNARENSEFIQSQAVIFTSATAALINLIFIMSMNYFYNKLAYKLTNWEYPRTQSEFDNSFTFKVFLFQFVNFYSSLFYIAFFKGRFAGIPGTPTNSTGGYADPHELKVGNIRLERCEAAGCMVELMIQLIVIMIGKQAINGFIELAYPMVCYWFRRWRLSQPETEQQKIERSKKEKENSPDSNVCLCEKDYALNPVSQQFLFDEYLEMVIQLGFCTLFVAAFPLAPLLALINNIFEIRFDAYKFIVTMRRPVPAQSRNIGVWLTIINMLSNIAVLCNAFVIAFTSDFIPKIYYRMTQGTLHGYVNETLSYFDSSKLEFEKSGYPTQNYCRYWDLRRPPCSLEKYNFTFDVPCAENYEFTDSCFFYKLIVLTVKAMFAYIIPDMPTEIIKQLRRERYLMRQAVLQRRDSLEIDNTTDETNSNSSDILGDFEDEEGEEEEEKEREEDKNNLKQQQLSANFQKEAKEFDAMKRLFSKKKRPSMAITTTKQEENINLEDIGKTLPSTNTTFSSQNNNNSKLLNKWPSPSMLVVPPPSFEMKTAKSKSKSSRETSTTSQKSNEIENN</sequence>
<keyword evidence="11" id="KW-0325">Glycoprotein</keyword>
<keyword evidence="10 13" id="KW-0472">Membrane</keyword>
<evidence type="ECO:0000256" key="6">
    <source>
        <dbReference type="ARBA" id="ARBA00022801"/>
    </source>
</evidence>
<comment type="subcellular location">
    <subcellularLocation>
        <location evidence="1">Cell membrane</location>
        <topology evidence="1">Multi-pass membrane protein</topology>
    </subcellularLocation>
    <subcellularLocation>
        <location evidence="13">Membrane</location>
        <topology evidence="13">Multi-pass membrane protein</topology>
    </subcellularLocation>
</comment>
<feature type="compositionally biased region" description="Basic and acidic residues" evidence="14">
    <location>
        <begin position="557"/>
        <end position="568"/>
    </location>
</feature>
<keyword evidence="8" id="KW-0067">ATP-binding</keyword>
<dbReference type="InterPro" id="IPR032394">
    <property type="entry name" value="Anoct_dimer"/>
</dbReference>
<evidence type="ECO:0000256" key="5">
    <source>
        <dbReference type="ARBA" id="ARBA00022741"/>
    </source>
</evidence>
<feature type="transmembrane region" description="Helical" evidence="13">
    <location>
        <begin position="981"/>
        <end position="1001"/>
    </location>
</feature>
<dbReference type="CDD" id="cd18787">
    <property type="entry name" value="SF2_C_DEAD"/>
    <property type="match status" value="1"/>
</dbReference>
<evidence type="ECO:0000256" key="13">
    <source>
        <dbReference type="RuleBase" id="RU280814"/>
    </source>
</evidence>
<evidence type="ECO:0000256" key="9">
    <source>
        <dbReference type="ARBA" id="ARBA00022989"/>
    </source>
</evidence>
<dbReference type="SMART" id="SM00487">
    <property type="entry name" value="DEXDc"/>
    <property type="match status" value="1"/>
</dbReference>
<evidence type="ECO:0000256" key="3">
    <source>
        <dbReference type="ARBA" id="ARBA00022475"/>
    </source>
</evidence>
<comment type="similarity">
    <text evidence="2 13">Belongs to the anoctamin family.</text>
</comment>
<dbReference type="SUPFAM" id="SSF52540">
    <property type="entry name" value="P-loop containing nucleoside triphosphate hydrolases"/>
    <property type="match status" value="2"/>
</dbReference>
<feature type="region of interest" description="Disordered" evidence="14">
    <location>
        <begin position="338"/>
        <end position="360"/>
    </location>
</feature>
<keyword evidence="5" id="KW-0547">Nucleotide-binding</keyword>
<dbReference type="GO" id="GO:0003724">
    <property type="term" value="F:RNA helicase activity"/>
    <property type="evidence" value="ECO:0007669"/>
    <property type="project" value="InterPro"/>
</dbReference>
<feature type="domain" description="DEAD-box RNA helicase Q" evidence="17">
    <location>
        <begin position="16"/>
        <end position="44"/>
    </location>
</feature>
<dbReference type="PANTHER" id="PTHR12308">
    <property type="entry name" value="ANOCTAMIN"/>
    <property type="match status" value="1"/>
</dbReference>
<dbReference type="GO" id="GO:0005886">
    <property type="term" value="C:plasma membrane"/>
    <property type="evidence" value="ECO:0007669"/>
    <property type="project" value="UniProtKB-SubCell"/>
</dbReference>
<dbReference type="Gene3D" id="3.40.50.300">
    <property type="entry name" value="P-loop containing nucleotide triphosphate hydrolases"/>
    <property type="match status" value="2"/>
</dbReference>
<evidence type="ECO:0000313" key="19">
    <source>
        <dbReference type="WBParaSite" id="scf7180000424394.g12974"/>
    </source>
</evidence>
<evidence type="ECO:0000259" key="17">
    <source>
        <dbReference type="PROSITE" id="PS51195"/>
    </source>
</evidence>
<feature type="domain" description="Helicase C-terminal" evidence="16">
    <location>
        <begin position="239"/>
        <end position="445"/>
    </location>
</feature>
<evidence type="ECO:0000256" key="4">
    <source>
        <dbReference type="ARBA" id="ARBA00022692"/>
    </source>
</evidence>
<evidence type="ECO:0000256" key="7">
    <source>
        <dbReference type="ARBA" id="ARBA00022806"/>
    </source>
</evidence>
<feature type="region of interest" description="Disordered" evidence="14">
    <location>
        <begin position="1498"/>
        <end position="1542"/>
    </location>
</feature>
<feature type="region of interest" description="Disordered" evidence="14">
    <location>
        <begin position="539"/>
        <end position="592"/>
    </location>
</feature>
<dbReference type="Proteomes" id="UP000887560">
    <property type="component" value="Unplaced"/>
</dbReference>
<dbReference type="Pfam" id="PF00271">
    <property type="entry name" value="Helicase_C"/>
    <property type="match status" value="2"/>
</dbReference>
<dbReference type="InterPro" id="IPR001650">
    <property type="entry name" value="Helicase_C-like"/>
</dbReference>
<feature type="transmembrane region" description="Helical" evidence="13">
    <location>
        <begin position="1297"/>
        <end position="1320"/>
    </location>
</feature>
<dbReference type="SMART" id="SM00490">
    <property type="entry name" value="HELICc"/>
    <property type="match status" value="1"/>
</dbReference>
<dbReference type="WBParaSite" id="scf7180000424394.g12974">
    <property type="protein sequence ID" value="scf7180000424394.g12974"/>
    <property type="gene ID" value="scf7180000424394.g12974"/>
</dbReference>
<dbReference type="PROSITE" id="PS51192">
    <property type="entry name" value="HELICASE_ATP_BIND_1"/>
    <property type="match status" value="1"/>
</dbReference>
<evidence type="ECO:0000259" key="15">
    <source>
        <dbReference type="PROSITE" id="PS51192"/>
    </source>
</evidence>
<keyword evidence="6" id="KW-0378">Hydrolase</keyword>
<comment type="caution">
    <text evidence="13">Lacks conserved residue(s) required for the propagation of feature annotation.</text>
</comment>
<evidence type="ECO:0000259" key="16">
    <source>
        <dbReference type="PROSITE" id="PS51194"/>
    </source>
</evidence>
<dbReference type="GO" id="GO:0016787">
    <property type="term" value="F:hydrolase activity"/>
    <property type="evidence" value="ECO:0007669"/>
    <property type="project" value="UniProtKB-KW"/>
</dbReference>
<feature type="transmembrane region" description="Helical" evidence="13">
    <location>
        <begin position="898"/>
        <end position="928"/>
    </location>
</feature>
<evidence type="ECO:0000256" key="10">
    <source>
        <dbReference type="ARBA" id="ARBA00023136"/>
    </source>
</evidence>
<feature type="transmembrane region" description="Helical" evidence="13">
    <location>
        <begin position="1149"/>
        <end position="1170"/>
    </location>
</feature>
<feature type="compositionally biased region" description="Acidic residues" evidence="14">
    <location>
        <begin position="1516"/>
        <end position="1531"/>
    </location>
</feature>